<evidence type="ECO:0000313" key="2">
    <source>
        <dbReference type="EMBL" id="CAK0881715.1"/>
    </source>
</evidence>
<reference evidence="2" key="1">
    <citation type="submission" date="2023-10" db="EMBL/GenBank/DDBJ databases">
        <authorList>
            <person name="Chen Y."/>
            <person name="Shah S."/>
            <person name="Dougan E. K."/>
            <person name="Thang M."/>
            <person name="Chan C."/>
        </authorList>
    </citation>
    <scope>NUCLEOTIDE SEQUENCE [LARGE SCALE GENOMIC DNA]</scope>
</reference>
<name>A0ABN9W6J5_9DINO</name>
<sequence>EWLVSCAFCSPSPSLCLQPTPTAKRSRSENGPRDRQNTFRPSPAVRCLGGALTPPRPPGPRGGRAPCPAERLLKGGGRHAGVAPRLAAVGTSSVTRRVRLGGQVPRPPQVEEEEEEERHPGGEQGAPWQGPPP</sequence>
<evidence type="ECO:0000256" key="1">
    <source>
        <dbReference type="SAM" id="MobiDB-lite"/>
    </source>
</evidence>
<dbReference type="Proteomes" id="UP001189429">
    <property type="component" value="Unassembled WGS sequence"/>
</dbReference>
<dbReference type="EMBL" id="CAUYUJ010018218">
    <property type="protein sequence ID" value="CAK0881715.1"/>
    <property type="molecule type" value="Genomic_DNA"/>
</dbReference>
<accession>A0ABN9W6J5</accession>
<keyword evidence="3" id="KW-1185">Reference proteome</keyword>
<feature type="compositionally biased region" description="Basic and acidic residues" evidence="1">
    <location>
        <begin position="26"/>
        <end position="37"/>
    </location>
</feature>
<evidence type="ECO:0000313" key="3">
    <source>
        <dbReference type="Proteomes" id="UP001189429"/>
    </source>
</evidence>
<feature type="non-terminal residue" evidence="2">
    <location>
        <position position="1"/>
    </location>
</feature>
<protein>
    <submittedName>
        <fullName evidence="2">Uncharacterized protein</fullName>
    </submittedName>
</protein>
<organism evidence="2 3">
    <name type="scientific">Prorocentrum cordatum</name>
    <dbReference type="NCBI Taxonomy" id="2364126"/>
    <lineage>
        <taxon>Eukaryota</taxon>
        <taxon>Sar</taxon>
        <taxon>Alveolata</taxon>
        <taxon>Dinophyceae</taxon>
        <taxon>Prorocentrales</taxon>
        <taxon>Prorocentraceae</taxon>
        <taxon>Prorocentrum</taxon>
    </lineage>
</organism>
<comment type="caution">
    <text evidence="2">The sequence shown here is derived from an EMBL/GenBank/DDBJ whole genome shotgun (WGS) entry which is preliminary data.</text>
</comment>
<gene>
    <name evidence="2" type="ORF">PCOR1329_LOCUS64468</name>
</gene>
<proteinExistence type="predicted"/>
<feature type="region of interest" description="Disordered" evidence="1">
    <location>
        <begin position="17"/>
        <end position="133"/>
    </location>
</feature>